<protein>
    <submittedName>
        <fullName evidence="3">Uncharacterized protein</fullName>
    </submittedName>
</protein>
<organism evidence="3 4">
    <name type="scientific">Secundilactobacillus paracollinoides</name>
    <dbReference type="NCBI Taxonomy" id="240427"/>
    <lineage>
        <taxon>Bacteria</taxon>
        <taxon>Bacillati</taxon>
        <taxon>Bacillota</taxon>
        <taxon>Bacilli</taxon>
        <taxon>Lactobacillales</taxon>
        <taxon>Lactobacillaceae</taxon>
        <taxon>Secundilactobacillus</taxon>
    </lineage>
</organism>
<keyword evidence="2" id="KW-0812">Transmembrane</keyword>
<evidence type="ECO:0000313" key="3">
    <source>
        <dbReference type="EMBL" id="ANZ68223.1"/>
    </source>
</evidence>
<feature type="compositionally biased region" description="Basic and acidic residues" evidence="1">
    <location>
        <begin position="122"/>
        <end position="132"/>
    </location>
</feature>
<dbReference type="RefSeq" id="WP_065903536.1">
    <property type="nucleotide sequence ID" value="NZ_CP014912.1"/>
</dbReference>
<keyword evidence="4" id="KW-1185">Reference proteome</keyword>
<name>A0A1B2J1R6_9LACO</name>
<accession>A0A1B2J1R6</accession>
<gene>
    <name evidence="3" type="ORF">AYR63_14555</name>
</gene>
<feature type="compositionally biased region" description="Polar residues" evidence="1">
    <location>
        <begin position="106"/>
        <end position="118"/>
    </location>
</feature>
<proteinExistence type="predicted"/>
<feature type="region of interest" description="Disordered" evidence="1">
    <location>
        <begin position="57"/>
        <end position="132"/>
    </location>
</feature>
<dbReference type="AlphaFoldDB" id="A0A1B2J1R6"/>
<keyword evidence="2" id="KW-1133">Transmembrane helix</keyword>
<keyword evidence="2" id="KW-0472">Membrane</keyword>
<sequence length="132" mass="14787">MKRNKRSGFILSDALIGLVLIGLGVLTYVGLQQVMMQHSQEKQLRVHALRQEYESLAPKLEQRMRDSKQEETTKNKASAKPDEASSHSESAKDSQVSESSNRDTSSELPETENESTLSKLPEQPEEKVSDSK</sequence>
<dbReference type="STRING" id="240427.AYR62_07665"/>
<evidence type="ECO:0000313" key="4">
    <source>
        <dbReference type="Proteomes" id="UP000093267"/>
    </source>
</evidence>
<evidence type="ECO:0000256" key="2">
    <source>
        <dbReference type="SAM" id="Phobius"/>
    </source>
</evidence>
<dbReference type="Proteomes" id="UP000093267">
    <property type="component" value="Chromosome"/>
</dbReference>
<dbReference type="EMBL" id="CP014924">
    <property type="protein sequence ID" value="ANZ68223.1"/>
    <property type="molecule type" value="Genomic_DNA"/>
</dbReference>
<reference evidence="3 4" key="1">
    <citation type="submission" date="2016-03" db="EMBL/GenBank/DDBJ databases">
        <title>Pediococcus and Lactobacillus from brewery environment - whole genome sequencing and assembly.</title>
        <authorList>
            <person name="Behr J."/>
            <person name="Geissler A.J."/>
            <person name="Vogel R.F."/>
        </authorList>
    </citation>
    <scope>NUCLEOTIDE SEQUENCE [LARGE SCALE GENOMIC DNA]</scope>
    <source>
        <strain evidence="3 4">TMW 1.1995</strain>
    </source>
</reference>
<evidence type="ECO:0000256" key="1">
    <source>
        <dbReference type="SAM" id="MobiDB-lite"/>
    </source>
</evidence>
<feature type="transmembrane region" description="Helical" evidence="2">
    <location>
        <begin position="9"/>
        <end position="31"/>
    </location>
</feature>
<feature type="compositionally biased region" description="Basic and acidic residues" evidence="1">
    <location>
        <begin position="60"/>
        <end position="92"/>
    </location>
</feature>